<dbReference type="UniPathway" id="UPA00109">
    <property type="reaction ID" value="UER00183"/>
</dbReference>
<organism evidence="6">
    <name type="scientific">Pelagomonas calceolata</name>
    <dbReference type="NCBI Taxonomy" id="35677"/>
    <lineage>
        <taxon>Eukaryota</taxon>
        <taxon>Sar</taxon>
        <taxon>Stramenopiles</taxon>
        <taxon>Ochrophyta</taxon>
        <taxon>Pelagophyceae</taxon>
        <taxon>Pelagomonadales</taxon>
        <taxon>Pelagomonadaceae</taxon>
        <taxon>Pelagomonas</taxon>
    </lineage>
</organism>
<dbReference type="Proteomes" id="UP000789595">
    <property type="component" value="Unassembled WGS sequence"/>
</dbReference>
<keyword evidence="8" id="KW-1185">Reference proteome</keyword>
<dbReference type="AlphaFoldDB" id="A0A7S4A817"/>
<comment type="pathway">
    <text evidence="1">Carbohydrate degradation; glycolysis; D-glyceraldehyde 3-phosphate and glycerone phosphate from D-glucose: step 4/4.</text>
</comment>
<evidence type="ECO:0000256" key="2">
    <source>
        <dbReference type="ARBA" id="ARBA00010387"/>
    </source>
</evidence>
<accession>A0A7S4A817</accession>
<keyword evidence="4" id="KW-0324">Glycolysis</keyword>
<comment type="similarity">
    <text evidence="2">Belongs to the class I fructose-bisphosphate aldolase family.</text>
</comment>
<evidence type="ECO:0000313" key="8">
    <source>
        <dbReference type="Proteomes" id="UP000789595"/>
    </source>
</evidence>
<dbReference type="InterPro" id="IPR013785">
    <property type="entry name" value="Aldolase_TIM"/>
</dbReference>
<dbReference type="Gene3D" id="3.20.20.70">
    <property type="entry name" value="Aldolase class I"/>
    <property type="match status" value="1"/>
</dbReference>
<dbReference type="PANTHER" id="PTHR11627">
    <property type="entry name" value="FRUCTOSE-BISPHOSPHATE ALDOLASE"/>
    <property type="match status" value="1"/>
</dbReference>
<dbReference type="Pfam" id="PF00274">
    <property type="entry name" value="Glycolytic"/>
    <property type="match status" value="1"/>
</dbReference>
<dbReference type="EMBL" id="CAKKNE010000005">
    <property type="protein sequence ID" value="CAH0377526.1"/>
    <property type="molecule type" value="Genomic_DNA"/>
</dbReference>
<sequence length="365" mass="39001">MAAHHCIGTGADERRHWLAPDKAAALESTVQAIAVAGKGISACDESGRTINPRFANVGIEATEEMRRVYRETLFTAPGATDCLTAVILDPETVFQQDSNGTPFPEVLAKQGLIPGVKPSLTVYKLPGTAGETTMQGLDGLSERCAKYYAAGCRFAKWRSPLTIDVAAGTPSALAIETNCRDLARYALICQSEGLVPIVEPDLVLKGAHSLEDAVEANARVLGELVRGMQDYGVHLPGTLLKTNLVNCGKDCEPQASVEAIADANLRVLRRVLPVAVASVNYLSGGLSLDRATAILSALNKLKRERGGDRYAPWNLSFSWSSCIQLPLFDLCKTEAKDESGLPRAAIQKLYVENLLKARAAALGGL</sequence>
<evidence type="ECO:0000256" key="3">
    <source>
        <dbReference type="ARBA" id="ARBA00013068"/>
    </source>
</evidence>
<dbReference type="SUPFAM" id="SSF51569">
    <property type="entry name" value="Aldolase"/>
    <property type="match status" value="1"/>
</dbReference>
<protein>
    <recommendedName>
        <fullName evidence="3">fructose-bisphosphate aldolase</fullName>
        <ecNumber evidence="3">4.1.2.13</ecNumber>
    </recommendedName>
</protein>
<dbReference type="GO" id="GO:0006096">
    <property type="term" value="P:glycolytic process"/>
    <property type="evidence" value="ECO:0007669"/>
    <property type="project" value="UniProtKB-UniPathway"/>
</dbReference>
<evidence type="ECO:0000313" key="6">
    <source>
        <dbReference type="EMBL" id="CAE0706104.1"/>
    </source>
</evidence>
<name>A0A7S4A817_9STRA</name>
<evidence type="ECO:0000256" key="1">
    <source>
        <dbReference type="ARBA" id="ARBA00004714"/>
    </source>
</evidence>
<gene>
    <name evidence="6" type="ORF">PCAL00307_LOCUS21554</name>
    <name evidence="7" type="ORF">PECAL_5P20610</name>
</gene>
<dbReference type="EC" id="4.1.2.13" evidence="3"/>
<evidence type="ECO:0000313" key="7">
    <source>
        <dbReference type="EMBL" id="CAH0377526.1"/>
    </source>
</evidence>
<keyword evidence="5" id="KW-0456">Lyase</keyword>
<dbReference type="InterPro" id="IPR000741">
    <property type="entry name" value="FBA_I"/>
</dbReference>
<reference evidence="7" key="2">
    <citation type="submission" date="2021-11" db="EMBL/GenBank/DDBJ databases">
        <authorList>
            <consortium name="Genoscope - CEA"/>
            <person name="William W."/>
        </authorList>
    </citation>
    <scope>NUCLEOTIDE SEQUENCE</scope>
</reference>
<dbReference type="OrthoDB" id="36455at2759"/>
<dbReference type="NCBIfam" id="NF033379">
    <property type="entry name" value="FrucBisAld_I"/>
    <property type="match status" value="1"/>
</dbReference>
<evidence type="ECO:0000256" key="5">
    <source>
        <dbReference type="ARBA" id="ARBA00023239"/>
    </source>
</evidence>
<reference evidence="6" key="1">
    <citation type="submission" date="2021-01" db="EMBL/GenBank/DDBJ databases">
        <authorList>
            <person name="Corre E."/>
            <person name="Pelletier E."/>
            <person name="Niang G."/>
            <person name="Scheremetjew M."/>
            <person name="Finn R."/>
            <person name="Kale V."/>
            <person name="Holt S."/>
            <person name="Cochrane G."/>
            <person name="Meng A."/>
            <person name="Brown T."/>
            <person name="Cohen L."/>
        </authorList>
    </citation>
    <scope>NUCLEOTIDE SEQUENCE</scope>
    <source>
        <strain evidence="6">CCMP1756</strain>
    </source>
</reference>
<evidence type="ECO:0000256" key="4">
    <source>
        <dbReference type="ARBA" id="ARBA00023152"/>
    </source>
</evidence>
<dbReference type="GO" id="GO:0004332">
    <property type="term" value="F:fructose-bisphosphate aldolase activity"/>
    <property type="evidence" value="ECO:0007669"/>
    <property type="project" value="UniProtKB-EC"/>
</dbReference>
<proteinExistence type="inferred from homology"/>
<dbReference type="EMBL" id="HBIW01024975">
    <property type="protein sequence ID" value="CAE0706104.1"/>
    <property type="molecule type" value="Transcribed_RNA"/>
</dbReference>